<gene>
    <name evidence="3" type="ORF">F2Q70_00025339</name>
</gene>
<accession>A0A8S9L4X5</accession>
<dbReference type="Gene3D" id="3.90.180.10">
    <property type="entry name" value="Medium-chain alcohol dehydrogenases, catalytic domain"/>
    <property type="match status" value="1"/>
</dbReference>
<evidence type="ECO:0000259" key="2">
    <source>
        <dbReference type="Pfam" id="PF08240"/>
    </source>
</evidence>
<feature type="domain" description="Alcohol dehydrogenase-like N-terminal" evidence="2">
    <location>
        <begin position="38"/>
        <end position="87"/>
    </location>
</feature>
<evidence type="ECO:0000256" key="1">
    <source>
        <dbReference type="SAM" id="MobiDB-lite"/>
    </source>
</evidence>
<name>A0A8S9L4X5_BRACR</name>
<protein>
    <recommendedName>
        <fullName evidence="2">Alcohol dehydrogenase-like N-terminal domain-containing protein</fullName>
    </recommendedName>
</protein>
<dbReference type="InterPro" id="IPR051397">
    <property type="entry name" value="Zn-ADH-like_protein"/>
</dbReference>
<dbReference type="InterPro" id="IPR013154">
    <property type="entry name" value="ADH-like_N"/>
</dbReference>
<evidence type="ECO:0000313" key="3">
    <source>
        <dbReference type="EMBL" id="KAF2602344.1"/>
    </source>
</evidence>
<dbReference type="PANTHER" id="PTHR43677:SF4">
    <property type="entry name" value="QUINONE OXIDOREDUCTASE-LIKE PROTEIN 2"/>
    <property type="match status" value="1"/>
</dbReference>
<sequence>MEALVCRKLGDPTATEPGSTESPVEVRKNHPIPPLTSDTAVRVKVTATSLNFANYLQILGKYQEKPPLPFIPGSDYSGIVDAIGPSVFKHFQSLYYRSYALSFVIFNQDFRGPTHRRRANQ</sequence>
<dbReference type="PANTHER" id="PTHR43677">
    <property type="entry name" value="SHORT-CHAIN DEHYDROGENASE/REDUCTASE"/>
    <property type="match status" value="1"/>
</dbReference>
<proteinExistence type="predicted"/>
<dbReference type="InterPro" id="IPR011032">
    <property type="entry name" value="GroES-like_sf"/>
</dbReference>
<comment type="caution">
    <text evidence="3">The sequence shown here is derived from an EMBL/GenBank/DDBJ whole genome shotgun (WGS) entry which is preliminary data.</text>
</comment>
<feature type="region of interest" description="Disordered" evidence="1">
    <location>
        <begin position="1"/>
        <end position="33"/>
    </location>
</feature>
<dbReference type="Pfam" id="PF08240">
    <property type="entry name" value="ADH_N"/>
    <property type="match status" value="1"/>
</dbReference>
<dbReference type="EMBL" id="QGKY02000094">
    <property type="protein sequence ID" value="KAF2602344.1"/>
    <property type="molecule type" value="Genomic_DNA"/>
</dbReference>
<dbReference type="AlphaFoldDB" id="A0A8S9L4X5"/>
<dbReference type="GO" id="GO:0016491">
    <property type="term" value="F:oxidoreductase activity"/>
    <property type="evidence" value="ECO:0007669"/>
    <property type="project" value="TreeGrafter"/>
</dbReference>
<organism evidence="3">
    <name type="scientific">Brassica cretica</name>
    <name type="common">Mustard</name>
    <dbReference type="NCBI Taxonomy" id="69181"/>
    <lineage>
        <taxon>Eukaryota</taxon>
        <taxon>Viridiplantae</taxon>
        <taxon>Streptophyta</taxon>
        <taxon>Embryophyta</taxon>
        <taxon>Tracheophyta</taxon>
        <taxon>Spermatophyta</taxon>
        <taxon>Magnoliopsida</taxon>
        <taxon>eudicotyledons</taxon>
        <taxon>Gunneridae</taxon>
        <taxon>Pentapetalae</taxon>
        <taxon>rosids</taxon>
        <taxon>malvids</taxon>
        <taxon>Brassicales</taxon>
        <taxon>Brassicaceae</taxon>
        <taxon>Brassiceae</taxon>
        <taxon>Brassica</taxon>
    </lineage>
</organism>
<reference evidence="3" key="1">
    <citation type="submission" date="2019-12" db="EMBL/GenBank/DDBJ databases">
        <title>Genome sequencing and annotation of Brassica cretica.</title>
        <authorList>
            <person name="Studholme D.J."/>
            <person name="Sarris P.F."/>
        </authorList>
    </citation>
    <scope>NUCLEOTIDE SEQUENCE</scope>
    <source>
        <strain evidence="3">PFS-102/07</strain>
        <tissue evidence="3">Leaf</tissue>
    </source>
</reference>
<dbReference type="SUPFAM" id="SSF50129">
    <property type="entry name" value="GroES-like"/>
    <property type="match status" value="1"/>
</dbReference>